<keyword evidence="6" id="KW-1185">Reference proteome</keyword>
<evidence type="ECO:0000256" key="4">
    <source>
        <dbReference type="SAM" id="MobiDB-lite"/>
    </source>
</evidence>
<feature type="compositionally biased region" description="Low complexity" evidence="4">
    <location>
        <begin position="162"/>
        <end position="177"/>
    </location>
</feature>
<dbReference type="OrthoDB" id="72772at2759"/>
<protein>
    <recommendedName>
        <fullName evidence="2">Autophagy-related protein 14</fullName>
    </recommendedName>
</protein>
<sequence>MEGTTMDADGSPRDKDAFDLSLPQPCLRHITSIQIRNLSPFPARDSLASALTQKSSILPRGSGKGSVSASDDADILLGQRRKRRISSASTHTFRSVHSDHDYDGAASHEPNKHTQKRTSSRASLHASSKQSSSPSTIRQIQTSSAEIRQIGTAAKASLPEDSVPSWQMPSQSSSSWISDTLNSQKQLEDVIWSRLVDTFLTIHPPADNTNSPVSPTPGKSRGTKSTPLKRLSGSVDFNHLLPSSPPTRRSRRTASISTTSANMSCHNTLSPSVSFFSSINIDTTSKTSDSPLVGTFPQSPPLTPPPPATPPSTLVPIFMSPFHRPSTNPKFMLDSQDPAFARWTDLSADRVIIRLWARIGVESDICTGSKGKEKVESLDEKYTDLFGNEWKILCEWDISLSDLVPLPDDLVEHPWKLPSNTLVVTLSTSNRPHYIPSSLLGVTSLPSRPESPNYNSDTEISRRLPPSKTIFSLDRGRQRKSRRQLKSANLNELVKLASLQASLLDARNLLQDVLENCNRLMKSEPGTVLRRESSEREYRLRCLQEQRDLLDDHIKSACDNISSHRQQLSQRRMRLVEARALHEDDLLTEFDAGVRLADERKRVQGLRTRIKPVQTSLLSTLAFIFPIELLSPPDLLYTILGVPLPIPLQGNDPAPPLSLPHEPAVTEDNVATSLGYAALLVHLMAALLCQRLVYPITYVGSRSLVKDPISAMMGPRMFPLYSKGVDTYRFEYAVFLLNKDIEMLMAERNLRALDLRHTLPNLKNLLLTLTSGEGALPRPSPSVVSITPGLQSPSPYAAETTESGNPEPPPLSLKDDEVNPGTTPKGRVVGLPTVDESADAVNLAESGPNGSLVTGSYAAQGASDISLSSGNEDRSGTAVGTNIIRPRLPRIQIQSYLGLPLSSMWRGRGASSSSAASSSKAAETEDASLREQTSESVSPPAPKEDPEDGTEETSGSSDEYEDDDRCTVRGPSVPTTPVPETRSRRGSIAPESLFDNLKARVHLRGAVPSGMSSEIEKRLDSAEDGDAVVDPAR</sequence>
<dbReference type="GO" id="GO:0035493">
    <property type="term" value="P:SNARE complex assembly"/>
    <property type="evidence" value="ECO:0007669"/>
    <property type="project" value="TreeGrafter"/>
</dbReference>
<dbReference type="Pfam" id="PF10186">
    <property type="entry name" value="ATG14"/>
    <property type="match status" value="1"/>
</dbReference>
<feature type="compositionally biased region" description="Low complexity" evidence="4">
    <location>
        <begin position="910"/>
        <end position="921"/>
    </location>
</feature>
<feature type="region of interest" description="Disordered" evidence="4">
    <location>
        <begin position="776"/>
        <end position="830"/>
    </location>
</feature>
<dbReference type="PANTHER" id="PTHR15157">
    <property type="entry name" value="UV RADIATION RESISTANCE-ASSOCIATED GENE PROTEIN"/>
    <property type="match status" value="1"/>
</dbReference>
<feature type="region of interest" description="Disordered" evidence="4">
    <location>
        <begin position="1008"/>
        <end position="1033"/>
    </location>
</feature>
<dbReference type="GO" id="GO:0000323">
    <property type="term" value="C:lytic vacuole"/>
    <property type="evidence" value="ECO:0007669"/>
    <property type="project" value="TreeGrafter"/>
</dbReference>
<evidence type="ECO:0000256" key="3">
    <source>
        <dbReference type="ARBA" id="ARBA00023054"/>
    </source>
</evidence>
<feature type="region of interest" description="Disordered" evidence="4">
    <location>
        <begin position="1"/>
        <end position="20"/>
    </location>
</feature>
<keyword evidence="3" id="KW-0175">Coiled coil</keyword>
<feature type="region of interest" description="Disordered" evidence="4">
    <location>
        <begin position="156"/>
        <end position="177"/>
    </location>
</feature>
<organism evidence="5 6">
    <name type="scientific">Sanghuangporus baumii</name>
    <name type="common">Phellinus baumii</name>
    <dbReference type="NCBI Taxonomy" id="108892"/>
    <lineage>
        <taxon>Eukaryota</taxon>
        <taxon>Fungi</taxon>
        <taxon>Dikarya</taxon>
        <taxon>Basidiomycota</taxon>
        <taxon>Agaricomycotina</taxon>
        <taxon>Agaricomycetes</taxon>
        <taxon>Hymenochaetales</taxon>
        <taxon>Hymenochaetaceae</taxon>
        <taxon>Sanghuangporus</taxon>
    </lineage>
</organism>
<feature type="region of interest" description="Disordered" evidence="4">
    <location>
        <begin position="202"/>
        <end position="263"/>
    </location>
</feature>
<dbReference type="GO" id="GO:0032991">
    <property type="term" value="C:protein-containing complex"/>
    <property type="evidence" value="ECO:0007669"/>
    <property type="project" value="UniProtKB-ARBA"/>
</dbReference>
<dbReference type="GO" id="GO:0005768">
    <property type="term" value="C:endosome"/>
    <property type="evidence" value="ECO:0007669"/>
    <property type="project" value="TreeGrafter"/>
</dbReference>
<evidence type="ECO:0000313" key="5">
    <source>
        <dbReference type="EMBL" id="OCB89406.1"/>
    </source>
</evidence>
<feature type="region of interest" description="Disordered" evidence="4">
    <location>
        <begin position="80"/>
        <end position="141"/>
    </location>
</feature>
<evidence type="ECO:0000256" key="1">
    <source>
        <dbReference type="ARBA" id="ARBA00009574"/>
    </source>
</evidence>
<name>A0A9Q5I0Q1_SANBA</name>
<dbReference type="InterPro" id="IPR018791">
    <property type="entry name" value="UV_resistance/autophagy_Atg14"/>
</dbReference>
<feature type="compositionally biased region" description="Polar residues" evidence="4">
    <location>
        <begin position="782"/>
        <end position="804"/>
    </location>
</feature>
<reference evidence="5" key="1">
    <citation type="submission" date="2016-06" db="EMBL/GenBank/DDBJ databases">
        <title>Draft Genome sequence of the fungus Inonotus baumii.</title>
        <authorList>
            <person name="Zhu H."/>
            <person name="Lin W."/>
        </authorList>
    </citation>
    <scope>NUCLEOTIDE SEQUENCE</scope>
    <source>
        <strain evidence="5">821</strain>
    </source>
</reference>
<dbReference type="GO" id="GO:0000149">
    <property type="term" value="F:SNARE binding"/>
    <property type="evidence" value="ECO:0007669"/>
    <property type="project" value="TreeGrafter"/>
</dbReference>
<dbReference type="Proteomes" id="UP000757232">
    <property type="component" value="Unassembled WGS sequence"/>
</dbReference>
<dbReference type="AlphaFoldDB" id="A0A9Q5I0Q1"/>
<accession>A0A9Q5I0Q1</accession>
<evidence type="ECO:0000256" key="2">
    <source>
        <dbReference type="ARBA" id="ARBA00013807"/>
    </source>
</evidence>
<comment type="similarity">
    <text evidence="1">Belongs to the ATG14 family.</text>
</comment>
<feature type="compositionally biased region" description="Polar residues" evidence="4">
    <location>
        <begin position="86"/>
        <end position="95"/>
    </location>
</feature>
<dbReference type="EMBL" id="LNZH02000156">
    <property type="protein sequence ID" value="OCB89406.1"/>
    <property type="molecule type" value="Genomic_DNA"/>
</dbReference>
<comment type="caution">
    <text evidence="5">The sequence shown here is derived from an EMBL/GenBank/DDBJ whole genome shotgun (WGS) entry which is preliminary data.</text>
</comment>
<proteinExistence type="inferred from homology"/>
<feature type="region of interest" description="Disordered" evidence="4">
    <location>
        <begin position="903"/>
        <end position="991"/>
    </location>
</feature>
<evidence type="ECO:0000313" key="6">
    <source>
        <dbReference type="Proteomes" id="UP000757232"/>
    </source>
</evidence>
<dbReference type="PANTHER" id="PTHR15157:SF5">
    <property type="entry name" value="UV RADIATION RESISTANCE-ASSOCIATED GENE PROTEIN"/>
    <property type="match status" value="1"/>
</dbReference>
<gene>
    <name evidence="5" type="ORF">A7U60_g3382</name>
</gene>
<feature type="compositionally biased region" description="Low complexity" evidence="4">
    <location>
        <begin position="120"/>
        <end position="135"/>
    </location>
</feature>